<dbReference type="EMBL" id="JAYJLD010000070">
    <property type="protein sequence ID" value="MEB3104034.1"/>
    <property type="molecule type" value="Genomic_DNA"/>
</dbReference>
<accession>A0ABU5ZNE0</accession>
<keyword evidence="2" id="KW-1185">Reference proteome</keyword>
<organism evidence="1 2">
    <name type="scientific">Ferviditalea candida</name>
    <dbReference type="NCBI Taxonomy" id="3108399"/>
    <lineage>
        <taxon>Bacteria</taxon>
        <taxon>Bacillati</taxon>
        <taxon>Bacillota</taxon>
        <taxon>Bacilli</taxon>
        <taxon>Bacillales</taxon>
        <taxon>Paenibacillaceae</taxon>
        <taxon>Ferviditalea</taxon>
    </lineage>
</organism>
<evidence type="ECO:0000313" key="1">
    <source>
        <dbReference type="EMBL" id="MEB3104034.1"/>
    </source>
</evidence>
<dbReference type="Proteomes" id="UP001310386">
    <property type="component" value="Unassembled WGS sequence"/>
</dbReference>
<name>A0ABU5ZNE0_9BACL</name>
<evidence type="ECO:0000313" key="2">
    <source>
        <dbReference type="Proteomes" id="UP001310386"/>
    </source>
</evidence>
<protein>
    <submittedName>
        <fullName evidence="1">Uncharacterized protein</fullName>
    </submittedName>
</protein>
<proteinExistence type="predicted"/>
<dbReference type="RefSeq" id="WP_371756160.1">
    <property type="nucleotide sequence ID" value="NZ_JAYJLD010000070.1"/>
</dbReference>
<sequence>MAHERRKELGTRIAERIFAKLELADNRIYEDDAVAFLIAIYNQVKEDWQL</sequence>
<gene>
    <name evidence="1" type="ORF">VF724_20690</name>
</gene>
<comment type="caution">
    <text evidence="1">The sequence shown here is derived from an EMBL/GenBank/DDBJ whole genome shotgun (WGS) entry which is preliminary data.</text>
</comment>
<reference evidence="1" key="1">
    <citation type="submission" date="2023-12" db="EMBL/GenBank/DDBJ databases">
        <title>Fervidustalea candida gen. nov., sp. nov., a novel member of the family Paenibacillaceae isolated from a geothermal area.</title>
        <authorList>
            <person name="Li W.-J."/>
            <person name="Jiao J.-Y."/>
            <person name="Chen Y."/>
        </authorList>
    </citation>
    <scope>NUCLEOTIDE SEQUENCE</scope>
    <source>
        <strain evidence="1">SYSU GA230002</strain>
    </source>
</reference>